<evidence type="ECO:0000313" key="1">
    <source>
        <dbReference type="EMBL" id="KPL49499.1"/>
    </source>
</evidence>
<reference evidence="1 2" key="1">
    <citation type="submission" date="2014-02" db="EMBL/GenBank/DDBJ databases">
        <title>Genome sequence of Xanthomonas axonopodis DSM 3585 (T).</title>
        <authorList>
            <person name="Midha S."/>
            <person name="Patil P.B."/>
        </authorList>
    </citation>
    <scope>NUCLEOTIDE SEQUENCE [LARGE SCALE GENOMIC DNA]</scope>
    <source>
        <strain evidence="1 2">DSM 3585</strain>
    </source>
</reference>
<dbReference type="EMBL" id="JFAQ01000066">
    <property type="protein sequence ID" value="KPL49499.1"/>
    <property type="molecule type" value="Genomic_DNA"/>
</dbReference>
<sequence>MTTNQRYPIGTPGQPWGEPERAAWRARQLQQRSYADDVAQQIVALAEQYQRVQYGTIAHAQRDYLISPIPQPVVAGSATLRLDNGPS</sequence>
<dbReference type="PATRIC" id="fig|53413.25.peg.3917"/>
<protein>
    <submittedName>
        <fullName evidence="1">Uncharacterized protein</fullName>
    </submittedName>
</protein>
<evidence type="ECO:0000313" key="2">
    <source>
        <dbReference type="Proteomes" id="UP000054035"/>
    </source>
</evidence>
<name>A0A0P6VHR4_9XANT</name>
<dbReference type="Gene3D" id="3.40.630.10">
    <property type="entry name" value="Zn peptidases"/>
    <property type="match status" value="1"/>
</dbReference>
<comment type="caution">
    <text evidence="1">The sequence shown here is derived from an EMBL/GenBank/DDBJ whole genome shotgun (WGS) entry which is preliminary data.</text>
</comment>
<dbReference type="AlphaFoldDB" id="A0A0P6VHR4"/>
<organism evidence="1 2">
    <name type="scientific">Xanthomonas axonopodis</name>
    <dbReference type="NCBI Taxonomy" id="53413"/>
    <lineage>
        <taxon>Bacteria</taxon>
        <taxon>Pseudomonadati</taxon>
        <taxon>Pseudomonadota</taxon>
        <taxon>Gammaproteobacteria</taxon>
        <taxon>Lysobacterales</taxon>
        <taxon>Lysobacteraceae</taxon>
        <taxon>Xanthomonas</taxon>
    </lineage>
</organism>
<dbReference type="Proteomes" id="UP000054035">
    <property type="component" value="Unassembled WGS sequence"/>
</dbReference>
<proteinExistence type="predicted"/>
<accession>A0A0P6VHR4</accession>
<gene>
    <name evidence="1" type="ORF">XAXN_07225</name>
</gene>